<dbReference type="Proteomes" id="UP001302274">
    <property type="component" value="Unassembled WGS sequence"/>
</dbReference>
<dbReference type="InterPro" id="IPR004374">
    <property type="entry name" value="PrfB"/>
</dbReference>
<evidence type="ECO:0000313" key="8">
    <source>
        <dbReference type="Proteomes" id="UP001302274"/>
    </source>
</evidence>
<keyword evidence="3 4" id="KW-0648">Protein biosynthesis</keyword>
<dbReference type="Gene3D" id="3.30.70.1660">
    <property type="match status" value="1"/>
</dbReference>
<evidence type="ECO:0000256" key="1">
    <source>
        <dbReference type="ARBA" id="ARBA00010835"/>
    </source>
</evidence>
<evidence type="ECO:0000259" key="6">
    <source>
        <dbReference type="PROSITE" id="PS00745"/>
    </source>
</evidence>
<sequence>MEKKQGRLGEITRIEAMDGFWDDAPNAAKIQKEKSVLDEVVKTYLHLKQLYDDFDVLWEFASTENDESSAVEAIDSYKNFLVEFNLAEQKVLLSDELDPNNAIVTVNSGAGGTESCDWAYMIMRMIIRWAESKKFKVQILDTQEGDSAGIKSATITITGNYAFGLLKSESGVHRLVRLSPFDSAGRRHTSFASLFVSAEIDDTVEIDIQDKDLRIDVYRSGGSGGQSVNTTDSAVRITHIPTNTVVVCQNERSQLQNKAQAMKVLRSRLYELEMAKRRVKEAELEATKKDIAWGAQIRSYVLHPYKLVKDHRTDFESSQAEKVLEGDLDSFIDAYLRWVVEEETKREVH</sequence>
<dbReference type="Gene3D" id="1.20.58.410">
    <property type="entry name" value="Release factor"/>
    <property type="match status" value="1"/>
</dbReference>
<evidence type="ECO:0000256" key="4">
    <source>
        <dbReference type="HAMAP-Rule" id="MF_00094"/>
    </source>
</evidence>
<evidence type="ECO:0000256" key="3">
    <source>
        <dbReference type="ARBA" id="ARBA00022917"/>
    </source>
</evidence>
<comment type="similarity">
    <text evidence="1 4">Belongs to the prokaryotic/mitochondrial release factor family.</text>
</comment>
<dbReference type="Gene3D" id="3.30.160.20">
    <property type="match status" value="1"/>
</dbReference>
<comment type="caution">
    <text evidence="7">The sequence shown here is derived from an EMBL/GenBank/DDBJ whole genome shotgun (WGS) entry which is preliminary data.</text>
</comment>
<comment type="function">
    <text evidence="4">Peptide chain release factor 2 directs the termination of translation in response to the peptide chain termination codons UGA and UAA.</text>
</comment>
<keyword evidence="8" id="KW-1185">Reference proteome</keyword>
<dbReference type="PROSITE" id="PS00745">
    <property type="entry name" value="RF_PROK_I"/>
    <property type="match status" value="1"/>
</dbReference>
<dbReference type="PANTHER" id="PTHR43116">
    <property type="entry name" value="PEPTIDE CHAIN RELEASE FACTOR 2"/>
    <property type="match status" value="1"/>
</dbReference>
<protein>
    <recommendedName>
        <fullName evidence="4 5">Peptide chain release factor 2</fullName>
        <shortName evidence="4">RF-2</shortName>
    </recommendedName>
</protein>
<dbReference type="SMART" id="SM00937">
    <property type="entry name" value="PCRF"/>
    <property type="match status" value="1"/>
</dbReference>
<comment type="subcellular location">
    <subcellularLocation>
        <location evidence="4">Cytoplasm</location>
    </subcellularLocation>
</comment>
<evidence type="ECO:0000256" key="5">
    <source>
        <dbReference type="NCBIfam" id="TIGR00020"/>
    </source>
</evidence>
<dbReference type="HAMAP" id="MF_00094">
    <property type="entry name" value="Rel_fac_2"/>
    <property type="match status" value="1"/>
</dbReference>
<name>A0ABU5VQY0_9BACT</name>
<dbReference type="InterPro" id="IPR005139">
    <property type="entry name" value="PCRF"/>
</dbReference>
<feature type="modified residue" description="N5-methylglutamine" evidence="4">
    <location>
        <position position="226"/>
    </location>
</feature>
<dbReference type="EMBL" id="JAYGJQ010000001">
    <property type="protein sequence ID" value="MEA9355450.1"/>
    <property type="molecule type" value="Genomic_DNA"/>
</dbReference>
<proteinExistence type="inferred from homology"/>
<dbReference type="PANTHER" id="PTHR43116:SF3">
    <property type="entry name" value="CLASS I PEPTIDE CHAIN RELEASE FACTOR"/>
    <property type="match status" value="1"/>
</dbReference>
<dbReference type="SUPFAM" id="SSF75620">
    <property type="entry name" value="Release factor"/>
    <property type="match status" value="1"/>
</dbReference>
<gene>
    <name evidence="4 7" type="primary">prfB</name>
    <name evidence="7" type="ORF">SHI21_04535</name>
</gene>
<dbReference type="Pfam" id="PF03462">
    <property type="entry name" value="PCRF"/>
    <property type="match status" value="1"/>
</dbReference>
<accession>A0ABU5VQY0</accession>
<keyword evidence="4" id="KW-0963">Cytoplasm</keyword>
<reference evidence="7 8" key="1">
    <citation type="submission" date="2023-11" db="EMBL/GenBank/DDBJ databases">
        <title>A Novel Polar Bacteriovorax (B. antarcticus) Isolated from the Biocrust in Antarctica.</title>
        <authorList>
            <person name="Mun W."/>
            <person name="Choi S.Y."/>
            <person name="Mitchell R.J."/>
        </authorList>
    </citation>
    <scope>NUCLEOTIDE SEQUENCE [LARGE SCALE GENOMIC DNA]</scope>
    <source>
        <strain evidence="7 8">PP10</strain>
    </source>
</reference>
<feature type="domain" description="Prokaryotic-type class I peptide chain release factors" evidence="6">
    <location>
        <begin position="219"/>
        <end position="235"/>
    </location>
</feature>
<evidence type="ECO:0000313" key="7">
    <source>
        <dbReference type="EMBL" id="MEA9355450.1"/>
    </source>
</evidence>
<comment type="PTM">
    <text evidence="4">Methylated by PrmC. Methylation increases the termination efficiency of RF2.</text>
</comment>
<keyword evidence="2 4" id="KW-0488">Methylation</keyword>
<dbReference type="InterPro" id="IPR000352">
    <property type="entry name" value="Pep_chain_release_fac_I"/>
</dbReference>
<organism evidence="7 8">
    <name type="scientific">Bacteriovorax antarcticus</name>
    <dbReference type="NCBI Taxonomy" id="3088717"/>
    <lineage>
        <taxon>Bacteria</taxon>
        <taxon>Pseudomonadati</taxon>
        <taxon>Bdellovibrionota</taxon>
        <taxon>Bacteriovoracia</taxon>
        <taxon>Bacteriovoracales</taxon>
        <taxon>Bacteriovoracaceae</taxon>
        <taxon>Bacteriovorax</taxon>
    </lineage>
</organism>
<dbReference type="Pfam" id="PF00472">
    <property type="entry name" value="RF-1"/>
    <property type="match status" value="1"/>
</dbReference>
<evidence type="ECO:0000256" key="2">
    <source>
        <dbReference type="ARBA" id="ARBA00022481"/>
    </source>
</evidence>
<dbReference type="InterPro" id="IPR045853">
    <property type="entry name" value="Pep_chain_release_fac_I_sf"/>
</dbReference>
<dbReference type="NCBIfam" id="TIGR00020">
    <property type="entry name" value="prfB"/>
    <property type="match status" value="1"/>
</dbReference>